<keyword evidence="2" id="KW-1185">Reference proteome</keyword>
<dbReference type="AlphaFoldDB" id="A0A3M6TM58"/>
<name>A0A3M6TM58_POCDA</name>
<comment type="caution">
    <text evidence="1">The sequence shown here is derived from an EMBL/GenBank/DDBJ whole genome shotgun (WGS) entry which is preliminary data.</text>
</comment>
<protein>
    <submittedName>
        <fullName evidence="1">Uncharacterized protein</fullName>
    </submittedName>
</protein>
<reference evidence="1 2" key="1">
    <citation type="journal article" date="2018" name="Sci. Rep.">
        <title>Comparative analysis of the Pocillopora damicornis genome highlights role of immune system in coral evolution.</title>
        <authorList>
            <person name="Cunning R."/>
            <person name="Bay R.A."/>
            <person name="Gillette P."/>
            <person name="Baker A.C."/>
            <person name="Traylor-Knowles N."/>
        </authorList>
    </citation>
    <scope>NUCLEOTIDE SEQUENCE [LARGE SCALE GENOMIC DNA]</scope>
    <source>
        <strain evidence="1">RSMAS</strain>
        <tissue evidence="1">Whole animal</tissue>
    </source>
</reference>
<dbReference type="Proteomes" id="UP000275408">
    <property type="component" value="Unassembled WGS sequence"/>
</dbReference>
<evidence type="ECO:0000313" key="2">
    <source>
        <dbReference type="Proteomes" id="UP000275408"/>
    </source>
</evidence>
<evidence type="ECO:0000313" key="1">
    <source>
        <dbReference type="EMBL" id="RMX42344.1"/>
    </source>
</evidence>
<gene>
    <name evidence="1" type="ORF">pdam_00014648</name>
</gene>
<sequence length="210" mass="23735">MIVTASDLFSFMRQMLDQWHFNHISRFSDEGRKAIKRNLIYVIRNDNAKVERQFFMEDKSKGLTQAGMARLNQAIEVLALKSMSDHQSRVKEEAQRRLSIAIKKPDISKSVQRFPLAIDEAKIRLDLAICSRLILSDLLLNIQSTFGYNSSPKKASADMKLGVCKSVNLEMKTVGVKKPSGLDETNHDKVKVGLISAGLVSAFLRHCLFH</sequence>
<dbReference type="EMBL" id="RCHS01003372">
    <property type="protein sequence ID" value="RMX42344.1"/>
    <property type="molecule type" value="Genomic_DNA"/>
</dbReference>
<accession>A0A3M6TM58</accession>
<organism evidence="1 2">
    <name type="scientific">Pocillopora damicornis</name>
    <name type="common">Cauliflower coral</name>
    <name type="synonym">Millepora damicornis</name>
    <dbReference type="NCBI Taxonomy" id="46731"/>
    <lineage>
        <taxon>Eukaryota</taxon>
        <taxon>Metazoa</taxon>
        <taxon>Cnidaria</taxon>
        <taxon>Anthozoa</taxon>
        <taxon>Hexacorallia</taxon>
        <taxon>Scleractinia</taxon>
        <taxon>Astrocoeniina</taxon>
        <taxon>Pocilloporidae</taxon>
        <taxon>Pocillopora</taxon>
    </lineage>
</organism>
<proteinExistence type="predicted"/>